<evidence type="ECO:0000256" key="1">
    <source>
        <dbReference type="SAM" id="MobiDB-lite"/>
    </source>
</evidence>
<dbReference type="AlphaFoldDB" id="A0ABD3AA65"/>
<dbReference type="CDD" id="cd22671">
    <property type="entry name" value="FHA_APTX-like"/>
    <property type="match status" value="1"/>
</dbReference>
<feature type="compositionally biased region" description="Basic and acidic residues" evidence="1">
    <location>
        <begin position="235"/>
        <end position="247"/>
    </location>
</feature>
<reference evidence="2 3" key="1">
    <citation type="submission" date="2024-11" db="EMBL/GenBank/DDBJ databases">
        <title>A near-complete genome assembly of Cinchona calisaya.</title>
        <authorList>
            <person name="Lian D.C."/>
            <person name="Zhao X.W."/>
            <person name="Wei L."/>
        </authorList>
    </citation>
    <scope>NUCLEOTIDE SEQUENCE [LARGE SCALE GENOMIC DNA]</scope>
    <source>
        <tissue evidence="2">Nenye</tissue>
    </source>
</reference>
<sequence length="308" mass="35343">MEIEGSDGSNTLLEPGCKVEWGRGSGFKSDDRTVSRRHVDFELCRSSQPTSKKARFQVVGKNPIWVHSRKSGKVSTFRTSETGEMEIGDMFCVSAKNSIWFAIQIADFEAKIVKKDLGFESICELQDFDAFQPNSIDISLIDPVKEFGVLVIGKEFDSYPKKMIRDIKNWDWFLEEGGEVSEEDEFDKDKRKKDGRRKRKKGGEDENEVWTGESEEEKELLLKATKVGKPKYLTRSKDRGKLAKDTGKGTNSRQKNTRRVDDEEEDEDDETLGGFIVDNDELEEEGEEIGEEEEEEFEEDEDEEELED</sequence>
<evidence type="ECO:0000313" key="3">
    <source>
        <dbReference type="Proteomes" id="UP001630127"/>
    </source>
</evidence>
<dbReference type="PANTHER" id="PTHR37733:SF1">
    <property type="entry name" value="SMAD_FHA DOMAIN-CONTAINING PROTEIN"/>
    <property type="match status" value="1"/>
</dbReference>
<dbReference type="EMBL" id="JBJUIK010000004">
    <property type="protein sequence ID" value="KAL3528621.1"/>
    <property type="molecule type" value="Genomic_DNA"/>
</dbReference>
<keyword evidence="3" id="KW-1185">Reference proteome</keyword>
<feature type="region of interest" description="Disordered" evidence="1">
    <location>
        <begin position="184"/>
        <end position="217"/>
    </location>
</feature>
<name>A0ABD3AA65_9GENT</name>
<feature type="compositionally biased region" description="Acidic residues" evidence="1">
    <location>
        <begin position="262"/>
        <end position="271"/>
    </location>
</feature>
<dbReference type="Proteomes" id="UP001630127">
    <property type="component" value="Unassembled WGS sequence"/>
</dbReference>
<dbReference type="SUPFAM" id="SSF49879">
    <property type="entry name" value="SMAD/FHA domain"/>
    <property type="match status" value="1"/>
</dbReference>
<protein>
    <submittedName>
        <fullName evidence="2">Uncharacterized protein</fullName>
    </submittedName>
</protein>
<dbReference type="Gene3D" id="2.60.200.20">
    <property type="match status" value="1"/>
</dbReference>
<gene>
    <name evidence="2" type="ORF">ACH5RR_007943</name>
</gene>
<accession>A0ABD3AA65</accession>
<feature type="compositionally biased region" description="Acidic residues" evidence="1">
    <location>
        <begin position="205"/>
        <end position="217"/>
    </location>
</feature>
<feature type="compositionally biased region" description="Acidic residues" evidence="1">
    <location>
        <begin position="278"/>
        <end position="308"/>
    </location>
</feature>
<proteinExistence type="predicted"/>
<comment type="caution">
    <text evidence="2">The sequence shown here is derived from an EMBL/GenBank/DDBJ whole genome shotgun (WGS) entry which is preliminary data.</text>
</comment>
<dbReference type="PANTHER" id="PTHR37733">
    <property type="entry name" value="SMAD/FHA DOMAIN-CONTAINING PROTEIN"/>
    <property type="match status" value="1"/>
</dbReference>
<evidence type="ECO:0000313" key="2">
    <source>
        <dbReference type="EMBL" id="KAL3528621.1"/>
    </source>
</evidence>
<organism evidence="2 3">
    <name type="scientific">Cinchona calisaya</name>
    <dbReference type="NCBI Taxonomy" id="153742"/>
    <lineage>
        <taxon>Eukaryota</taxon>
        <taxon>Viridiplantae</taxon>
        <taxon>Streptophyta</taxon>
        <taxon>Embryophyta</taxon>
        <taxon>Tracheophyta</taxon>
        <taxon>Spermatophyta</taxon>
        <taxon>Magnoliopsida</taxon>
        <taxon>eudicotyledons</taxon>
        <taxon>Gunneridae</taxon>
        <taxon>Pentapetalae</taxon>
        <taxon>asterids</taxon>
        <taxon>lamiids</taxon>
        <taxon>Gentianales</taxon>
        <taxon>Rubiaceae</taxon>
        <taxon>Cinchonoideae</taxon>
        <taxon>Cinchoneae</taxon>
        <taxon>Cinchona</taxon>
    </lineage>
</organism>
<feature type="region of interest" description="Disordered" evidence="1">
    <location>
        <begin position="231"/>
        <end position="308"/>
    </location>
</feature>
<dbReference type="InterPro" id="IPR008984">
    <property type="entry name" value="SMAD_FHA_dom_sf"/>
</dbReference>
<feature type="compositionally biased region" description="Basic residues" evidence="1">
    <location>
        <begin position="190"/>
        <end position="201"/>
    </location>
</feature>